<organism evidence="2 3">
    <name type="scientific">Aliidiomarina maris</name>
    <dbReference type="NCBI Taxonomy" id="531312"/>
    <lineage>
        <taxon>Bacteria</taxon>
        <taxon>Pseudomonadati</taxon>
        <taxon>Pseudomonadota</taxon>
        <taxon>Gammaproteobacteria</taxon>
        <taxon>Alteromonadales</taxon>
        <taxon>Idiomarinaceae</taxon>
        <taxon>Aliidiomarina</taxon>
    </lineage>
</organism>
<feature type="region of interest" description="Disordered" evidence="1">
    <location>
        <begin position="42"/>
        <end position="61"/>
    </location>
</feature>
<reference evidence="2 3" key="1">
    <citation type="journal article" date="2018" name="Front. Microbiol.">
        <title>Genome-Based Analysis Reveals the Taxonomy and Diversity of the Family Idiomarinaceae.</title>
        <authorList>
            <person name="Liu Y."/>
            <person name="Lai Q."/>
            <person name="Shao Z."/>
        </authorList>
    </citation>
    <scope>NUCLEOTIDE SEQUENCE [LARGE SCALE GENOMIC DNA]</scope>
    <source>
        <strain evidence="2 3">CF12-14</strain>
    </source>
</reference>
<name>A0ABY0BW54_9GAMM</name>
<dbReference type="Proteomes" id="UP000287865">
    <property type="component" value="Unassembled WGS sequence"/>
</dbReference>
<evidence type="ECO:0000256" key="1">
    <source>
        <dbReference type="SAM" id="MobiDB-lite"/>
    </source>
</evidence>
<accession>A0ABY0BW54</accession>
<sequence>MQAWALNQPSDMFQHHNAPSVKWMVAALHHSEFMVQANNWSATTQQGGQSPPCCPSYLTQQ</sequence>
<gene>
    <name evidence="2" type="ORF">CWE07_00845</name>
</gene>
<keyword evidence="3" id="KW-1185">Reference proteome</keyword>
<evidence type="ECO:0000313" key="2">
    <source>
        <dbReference type="EMBL" id="RUO28386.1"/>
    </source>
</evidence>
<comment type="caution">
    <text evidence="2">The sequence shown here is derived from an EMBL/GenBank/DDBJ whole genome shotgun (WGS) entry which is preliminary data.</text>
</comment>
<protein>
    <submittedName>
        <fullName evidence="2">Uncharacterized protein</fullName>
    </submittedName>
</protein>
<proteinExistence type="predicted"/>
<evidence type="ECO:0000313" key="3">
    <source>
        <dbReference type="Proteomes" id="UP000287865"/>
    </source>
</evidence>
<dbReference type="EMBL" id="PIPK01000001">
    <property type="protein sequence ID" value="RUO28386.1"/>
    <property type="molecule type" value="Genomic_DNA"/>
</dbReference>